<evidence type="ECO:0000313" key="1">
    <source>
        <dbReference type="EMBL" id="CDW49946.1"/>
    </source>
</evidence>
<name>A0A0K2VIZ6_LEPSM</name>
<protein>
    <submittedName>
        <fullName evidence="1">Uncharacterized protein</fullName>
    </submittedName>
</protein>
<sequence>MKMILKGYLVTHKELGSQHFQWSKFASHLILRGRERRNITIIPLQIETLSFLKITLRSKIRRQRCGTHVK</sequence>
<proteinExistence type="predicted"/>
<reference evidence="1" key="1">
    <citation type="submission" date="2014-05" db="EMBL/GenBank/DDBJ databases">
        <authorList>
            <person name="Chronopoulou M."/>
        </authorList>
    </citation>
    <scope>NUCLEOTIDE SEQUENCE</scope>
    <source>
        <tissue evidence="1">Whole organism</tissue>
    </source>
</reference>
<organism evidence="1">
    <name type="scientific">Lepeophtheirus salmonis</name>
    <name type="common">Salmon louse</name>
    <name type="synonym">Caligus salmonis</name>
    <dbReference type="NCBI Taxonomy" id="72036"/>
    <lineage>
        <taxon>Eukaryota</taxon>
        <taxon>Metazoa</taxon>
        <taxon>Ecdysozoa</taxon>
        <taxon>Arthropoda</taxon>
        <taxon>Crustacea</taxon>
        <taxon>Multicrustacea</taxon>
        <taxon>Hexanauplia</taxon>
        <taxon>Copepoda</taxon>
        <taxon>Siphonostomatoida</taxon>
        <taxon>Caligidae</taxon>
        <taxon>Lepeophtheirus</taxon>
    </lineage>
</organism>
<dbReference type="EMBL" id="HACA01032585">
    <property type="protein sequence ID" value="CDW49946.1"/>
    <property type="molecule type" value="Transcribed_RNA"/>
</dbReference>
<dbReference type="AlphaFoldDB" id="A0A0K2VIZ6"/>
<accession>A0A0K2VIZ6</accession>